<feature type="domain" description="Ribosomal RNA small subunit methyltransferase E methyltransferase" evidence="13">
    <location>
        <begin position="79"/>
        <end position="239"/>
    </location>
</feature>
<dbReference type="InterPro" id="IPR029028">
    <property type="entry name" value="Alpha/beta_knot_MTases"/>
</dbReference>
<evidence type="ECO:0000313" key="16">
    <source>
        <dbReference type="Proteomes" id="UP000320791"/>
    </source>
</evidence>
<dbReference type="NCBIfam" id="TIGR00046">
    <property type="entry name" value="RsmE family RNA methyltransferase"/>
    <property type="match status" value="1"/>
</dbReference>
<sequence length="246" mass="26021">MSLPVFLWSCGELPARGTEVEFTGPEARHAVTVKRLAIGEQFLLIDGRGTGVIATVTAVDAKDKLRVSVGEGVDKRARKPRVTVVQAIPKSERAELAVDLATQGGADRIVPWQAERCIAKWGGKAEKAVAKWRNQALAAAKQSRRFSVPEVTELATSAEVAELIRGGDGVAVLLHEEASVPFASLNYRAAAEVVLVIGPEGGLSPDEVARFTEAGAQAVRLGPEVLRTASAALVALSALGVLTDRW</sequence>
<keyword evidence="7 12" id="KW-0489">Methyltransferase</keyword>
<dbReference type="Proteomes" id="UP000320791">
    <property type="component" value="Unassembled WGS sequence"/>
</dbReference>
<evidence type="ECO:0000256" key="6">
    <source>
        <dbReference type="ARBA" id="ARBA00022552"/>
    </source>
</evidence>
<dbReference type="SUPFAM" id="SSF88697">
    <property type="entry name" value="PUA domain-like"/>
    <property type="match status" value="1"/>
</dbReference>
<protein>
    <recommendedName>
        <fullName evidence="4 12">Ribosomal RNA small subunit methyltransferase E</fullName>
        <ecNumber evidence="3 12">2.1.1.193</ecNumber>
    </recommendedName>
</protein>
<evidence type="ECO:0000256" key="9">
    <source>
        <dbReference type="ARBA" id="ARBA00022691"/>
    </source>
</evidence>
<dbReference type="EMBL" id="VOHM01000004">
    <property type="protein sequence ID" value="TWT28530.1"/>
    <property type="molecule type" value="Genomic_DNA"/>
</dbReference>
<evidence type="ECO:0000313" key="15">
    <source>
        <dbReference type="EMBL" id="TWT28530.1"/>
    </source>
</evidence>
<dbReference type="InterPro" id="IPR015947">
    <property type="entry name" value="PUA-like_sf"/>
</dbReference>
<dbReference type="InterPro" id="IPR046887">
    <property type="entry name" value="RsmE_PUA-like"/>
</dbReference>
<dbReference type="OrthoDB" id="9808126at2"/>
<dbReference type="InterPro" id="IPR046886">
    <property type="entry name" value="RsmE_MTase_dom"/>
</dbReference>
<comment type="similarity">
    <text evidence="2 12">Belongs to the RNA methyltransferase RsmE family.</text>
</comment>
<evidence type="ECO:0000256" key="11">
    <source>
        <dbReference type="ARBA" id="ARBA00047944"/>
    </source>
</evidence>
<proteinExistence type="inferred from homology"/>
<evidence type="ECO:0000256" key="5">
    <source>
        <dbReference type="ARBA" id="ARBA00022490"/>
    </source>
</evidence>
<dbReference type="PIRSF" id="PIRSF015601">
    <property type="entry name" value="MTase_slr0722"/>
    <property type="match status" value="1"/>
</dbReference>
<dbReference type="CDD" id="cd18084">
    <property type="entry name" value="RsmE-like"/>
    <property type="match status" value="1"/>
</dbReference>
<keyword evidence="5 12" id="KW-0963">Cytoplasm</keyword>
<organism evidence="15 16">
    <name type="scientific">Corynebacterium canis</name>
    <dbReference type="NCBI Taxonomy" id="679663"/>
    <lineage>
        <taxon>Bacteria</taxon>
        <taxon>Bacillati</taxon>
        <taxon>Actinomycetota</taxon>
        <taxon>Actinomycetes</taxon>
        <taxon>Mycobacteriales</taxon>
        <taxon>Corynebacteriaceae</taxon>
        <taxon>Corynebacterium</taxon>
    </lineage>
</organism>
<dbReference type="EC" id="2.1.1.193" evidence="3 12"/>
<evidence type="ECO:0000256" key="1">
    <source>
        <dbReference type="ARBA" id="ARBA00004496"/>
    </source>
</evidence>
<reference evidence="15 16" key="1">
    <citation type="submission" date="2019-08" db="EMBL/GenBank/DDBJ databases">
        <authorList>
            <person name="Lei W."/>
        </authorList>
    </citation>
    <scope>NUCLEOTIDE SEQUENCE [LARGE SCALE GENOMIC DNA]</scope>
    <source>
        <strain evidence="15 16">CCUG 58627</strain>
    </source>
</reference>
<dbReference type="Pfam" id="PF04452">
    <property type="entry name" value="Methyltrans_RNA"/>
    <property type="match status" value="1"/>
</dbReference>
<dbReference type="RefSeq" id="WP_146323616.1">
    <property type="nucleotide sequence ID" value="NZ_BAABLR010000014.1"/>
</dbReference>
<dbReference type="GO" id="GO:0070042">
    <property type="term" value="F:rRNA (uridine-N3-)-methyltransferase activity"/>
    <property type="evidence" value="ECO:0007669"/>
    <property type="project" value="TreeGrafter"/>
</dbReference>
<dbReference type="Pfam" id="PF20260">
    <property type="entry name" value="PUA_4"/>
    <property type="match status" value="1"/>
</dbReference>
<dbReference type="InterPro" id="IPR029026">
    <property type="entry name" value="tRNA_m1G_MTases_N"/>
</dbReference>
<dbReference type="AlphaFoldDB" id="A0A5C5USH9"/>
<keyword evidence="9 12" id="KW-0949">S-adenosyl-L-methionine</keyword>
<dbReference type="InterPro" id="IPR006700">
    <property type="entry name" value="RsmE"/>
</dbReference>
<dbReference type="NCBIfam" id="NF008693">
    <property type="entry name" value="PRK11713.2-3"/>
    <property type="match status" value="1"/>
</dbReference>
<evidence type="ECO:0000256" key="12">
    <source>
        <dbReference type="PIRNR" id="PIRNR015601"/>
    </source>
</evidence>
<evidence type="ECO:0000256" key="3">
    <source>
        <dbReference type="ARBA" id="ARBA00012328"/>
    </source>
</evidence>
<evidence type="ECO:0000256" key="7">
    <source>
        <dbReference type="ARBA" id="ARBA00022603"/>
    </source>
</evidence>
<evidence type="ECO:0000256" key="10">
    <source>
        <dbReference type="ARBA" id="ARBA00025699"/>
    </source>
</evidence>
<feature type="domain" description="Ribosomal RNA small subunit methyltransferase E PUA-like" evidence="14">
    <location>
        <begin position="22"/>
        <end position="66"/>
    </location>
</feature>
<dbReference type="Gene3D" id="2.40.240.20">
    <property type="entry name" value="Hypothetical PUA domain-like, domain 1"/>
    <property type="match status" value="1"/>
</dbReference>
<name>A0A5C5USH9_9CORY</name>
<evidence type="ECO:0000256" key="4">
    <source>
        <dbReference type="ARBA" id="ARBA00013673"/>
    </source>
</evidence>
<accession>A0A5C5USH9</accession>
<dbReference type="PANTHER" id="PTHR30027">
    <property type="entry name" value="RIBOSOMAL RNA SMALL SUBUNIT METHYLTRANSFERASE E"/>
    <property type="match status" value="1"/>
</dbReference>
<keyword evidence="8 12" id="KW-0808">Transferase</keyword>
<gene>
    <name evidence="15" type="ORF">FRX94_02875</name>
</gene>
<dbReference type="FunFam" id="3.40.1280.10:FF:000023">
    <property type="entry name" value="Ribosomal RNA small subunit methyltransferase E"/>
    <property type="match status" value="1"/>
</dbReference>
<dbReference type="GO" id="GO:0005737">
    <property type="term" value="C:cytoplasm"/>
    <property type="evidence" value="ECO:0007669"/>
    <property type="project" value="UniProtKB-SubCell"/>
</dbReference>
<evidence type="ECO:0000259" key="14">
    <source>
        <dbReference type="Pfam" id="PF20260"/>
    </source>
</evidence>
<dbReference type="GO" id="GO:0070475">
    <property type="term" value="P:rRNA base methylation"/>
    <property type="evidence" value="ECO:0007669"/>
    <property type="project" value="TreeGrafter"/>
</dbReference>
<evidence type="ECO:0000256" key="8">
    <source>
        <dbReference type="ARBA" id="ARBA00022679"/>
    </source>
</evidence>
<dbReference type="PANTHER" id="PTHR30027:SF3">
    <property type="entry name" value="16S RRNA (URACIL(1498)-N(3))-METHYLTRANSFERASE"/>
    <property type="match status" value="1"/>
</dbReference>
<evidence type="ECO:0000256" key="2">
    <source>
        <dbReference type="ARBA" id="ARBA00005528"/>
    </source>
</evidence>
<keyword evidence="16" id="KW-1185">Reference proteome</keyword>
<evidence type="ECO:0000259" key="13">
    <source>
        <dbReference type="Pfam" id="PF04452"/>
    </source>
</evidence>
<keyword evidence="6 12" id="KW-0698">rRNA processing</keyword>
<dbReference type="SUPFAM" id="SSF75217">
    <property type="entry name" value="alpha/beta knot"/>
    <property type="match status" value="1"/>
</dbReference>
<comment type="catalytic activity">
    <reaction evidence="11 12">
        <text>uridine(1498) in 16S rRNA + S-adenosyl-L-methionine = N(3)-methyluridine(1498) in 16S rRNA + S-adenosyl-L-homocysteine + H(+)</text>
        <dbReference type="Rhea" id="RHEA:42920"/>
        <dbReference type="Rhea" id="RHEA-COMP:10283"/>
        <dbReference type="Rhea" id="RHEA-COMP:10284"/>
        <dbReference type="ChEBI" id="CHEBI:15378"/>
        <dbReference type="ChEBI" id="CHEBI:57856"/>
        <dbReference type="ChEBI" id="CHEBI:59789"/>
        <dbReference type="ChEBI" id="CHEBI:65315"/>
        <dbReference type="ChEBI" id="CHEBI:74502"/>
        <dbReference type="EC" id="2.1.1.193"/>
    </reaction>
</comment>
<comment type="subcellular location">
    <subcellularLocation>
        <location evidence="1 12">Cytoplasm</location>
    </subcellularLocation>
</comment>
<comment type="function">
    <text evidence="10 12">Specifically methylates the N3 position of the uracil ring of uridine 1498 (m3U1498) in 16S rRNA. Acts on the fully assembled 30S ribosomal subunit.</text>
</comment>
<comment type="caution">
    <text evidence="15">The sequence shown here is derived from an EMBL/GenBank/DDBJ whole genome shotgun (WGS) entry which is preliminary data.</text>
</comment>
<dbReference type="Gene3D" id="3.40.1280.10">
    <property type="match status" value="1"/>
</dbReference>